<keyword evidence="2" id="KW-1185">Reference proteome</keyword>
<proteinExistence type="predicted"/>
<evidence type="ECO:0000313" key="2">
    <source>
        <dbReference type="Proteomes" id="UP000515153"/>
    </source>
</evidence>
<dbReference type="RefSeq" id="XP_030979577.1">
    <property type="nucleotide sequence ID" value="XM_031130855.1"/>
</dbReference>
<accession>A0A6P8AXH8</accession>
<reference evidence="3" key="2">
    <citation type="submission" date="2019-10" db="EMBL/GenBank/DDBJ databases">
        <authorList>
            <consortium name="NCBI Genome Project"/>
        </authorList>
    </citation>
    <scope>NUCLEOTIDE SEQUENCE</scope>
    <source>
        <strain evidence="3">NI907</strain>
    </source>
</reference>
<organism evidence="2 3">
    <name type="scientific">Pyricularia grisea</name>
    <name type="common">Crabgrass-specific blast fungus</name>
    <name type="synonym">Magnaporthe grisea</name>
    <dbReference type="NCBI Taxonomy" id="148305"/>
    <lineage>
        <taxon>Eukaryota</taxon>
        <taxon>Fungi</taxon>
        <taxon>Dikarya</taxon>
        <taxon>Ascomycota</taxon>
        <taxon>Pezizomycotina</taxon>
        <taxon>Sordariomycetes</taxon>
        <taxon>Sordariomycetidae</taxon>
        <taxon>Magnaporthales</taxon>
        <taxon>Pyriculariaceae</taxon>
        <taxon>Pyricularia</taxon>
    </lineage>
</organism>
<evidence type="ECO:0000256" key="1">
    <source>
        <dbReference type="SAM" id="MobiDB-lite"/>
    </source>
</evidence>
<feature type="region of interest" description="Disordered" evidence="1">
    <location>
        <begin position="1"/>
        <end position="32"/>
    </location>
</feature>
<reference evidence="3" key="3">
    <citation type="submission" date="2025-08" db="UniProtKB">
        <authorList>
            <consortium name="RefSeq"/>
        </authorList>
    </citation>
    <scope>IDENTIFICATION</scope>
    <source>
        <strain evidence="3">NI907</strain>
    </source>
</reference>
<dbReference type="GeneID" id="41965760"/>
<name>A0A6P8AXH8_PYRGI</name>
<reference evidence="2 3" key="1">
    <citation type="journal article" date="2019" name="Mol. Biol. Evol.">
        <title>Blast fungal genomes show frequent chromosomal changes, gene gains and losses, and effector gene turnover.</title>
        <authorList>
            <person name="Gomez Luciano L.B."/>
            <person name="Jason Tsai I."/>
            <person name="Chuma I."/>
            <person name="Tosa Y."/>
            <person name="Chen Y.H."/>
            <person name="Li J.Y."/>
            <person name="Li M.Y."/>
            <person name="Jade Lu M.Y."/>
            <person name="Nakayashiki H."/>
            <person name="Li W.H."/>
        </authorList>
    </citation>
    <scope>NUCLEOTIDE SEQUENCE [LARGE SCALE GENOMIC DNA]</scope>
    <source>
        <strain evidence="2 3">NI907</strain>
    </source>
</reference>
<sequence>MSCWEPTGENHSDKNLNHTQSEKSPLGDGLRM</sequence>
<gene>
    <name evidence="3" type="ORF">PgNI_10881</name>
</gene>
<dbReference type="AlphaFoldDB" id="A0A6P8AXH8"/>
<protein>
    <submittedName>
        <fullName evidence="3">Uncharacterized protein</fullName>
    </submittedName>
</protein>
<dbReference type="Proteomes" id="UP000515153">
    <property type="component" value="Chromosome VII"/>
</dbReference>
<dbReference type="KEGG" id="pgri:PgNI_10881"/>
<evidence type="ECO:0000313" key="3">
    <source>
        <dbReference type="RefSeq" id="XP_030979577.1"/>
    </source>
</evidence>